<evidence type="ECO:0000259" key="1">
    <source>
        <dbReference type="Pfam" id="PF01494"/>
    </source>
</evidence>
<protein>
    <submittedName>
        <fullName evidence="2">FAD-dependent oxidoreductase</fullName>
    </submittedName>
</protein>
<name>A0ABV6RHR7_9GAMM</name>
<evidence type="ECO:0000313" key="2">
    <source>
        <dbReference type="EMBL" id="MFC0676526.1"/>
    </source>
</evidence>
<reference evidence="2 3" key="1">
    <citation type="submission" date="2024-09" db="EMBL/GenBank/DDBJ databases">
        <authorList>
            <person name="Sun Q."/>
            <person name="Mori K."/>
        </authorList>
    </citation>
    <scope>NUCLEOTIDE SEQUENCE [LARGE SCALE GENOMIC DNA]</scope>
    <source>
        <strain evidence="2 3">KCTC 23076</strain>
    </source>
</reference>
<evidence type="ECO:0000313" key="3">
    <source>
        <dbReference type="Proteomes" id="UP001589896"/>
    </source>
</evidence>
<gene>
    <name evidence="2" type="ORF">ACFFGH_01505</name>
</gene>
<keyword evidence="3" id="KW-1185">Reference proteome</keyword>
<dbReference type="Proteomes" id="UP001589896">
    <property type="component" value="Unassembled WGS sequence"/>
</dbReference>
<dbReference type="InterPro" id="IPR002938">
    <property type="entry name" value="FAD-bd"/>
</dbReference>
<feature type="domain" description="FAD-binding" evidence="1">
    <location>
        <begin position="23"/>
        <end position="332"/>
    </location>
</feature>
<dbReference type="SUPFAM" id="SSF51905">
    <property type="entry name" value="FAD/NAD(P)-binding domain"/>
    <property type="match status" value="1"/>
</dbReference>
<dbReference type="Pfam" id="PF01494">
    <property type="entry name" value="FAD_binding_3"/>
    <property type="match status" value="1"/>
</dbReference>
<dbReference type="PANTHER" id="PTHR43747">
    <property type="entry name" value="FAD-BINDING PROTEIN"/>
    <property type="match status" value="1"/>
</dbReference>
<comment type="caution">
    <text evidence="2">The sequence shown here is derived from an EMBL/GenBank/DDBJ whole genome shotgun (WGS) entry which is preliminary data.</text>
</comment>
<dbReference type="RefSeq" id="WP_386664215.1">
    <property type="nucleotide sequence ID" value="NZ_JBHLTG010000001.1"/>
</dbReference>
<sequence>MDSSFCPMDATAVGAAPACAPIETDVLVIGGGPAGSTAATLLARRGWRVTVLEKAAHPRFHIGESLLPMNMPILERLGVLDRVREIGVLKRGADFPLDDGRYNTFRFDRALGARCDYAFQVRREEFDALLFEHAREAGVDARERTSAGRIEFGDDGRPQRVHATGEHGEALVFAPRFVVDASGRDTAIGSQLKFKRKNPRHQSAAVFSHFEGVEPRPGDDAGNVTIIRHAHGWIWMIPLRDGVTSVGAVCTPDALRQRRGDSEGFLMRTLQSVPAAAARMQGAARVAPVHVTGNYAYECTRMSGPGWVLLGDAWAFVDPMFSSGVFLAMNSAELGADAVDAALRDPACERARMARLERHLSRGLGEFKWFIYRFTTPTMKRLFSNPRNALRVEDAVIAMLAGDVFDSAAVRWRLRVFRLIYLLTALGGAAQALGDWRHRRRQARVVFTEETLQPGAAAERA</sequence>
<dbReference type="EMBL" id="JBHLTG010000001">
    <property type="protein sequence ID" value="MFC0676526.1"/>
    <property type="molecule type" value="Genomic_DNA"/>
</dbReference>
<dbReference type="InterPro" id="IPR050816">
    <property type="entry name" value="Flavin-dep_Halogenase_NPB"/>
</dbReference>
<dbReference type="InterPro" id="IPR036188">
    <property type="entry name" value="FAD/NAD-bd_sf"/>
</dbReference>
<proteinExistence type="predicted"/>
<accession>A0ABV6RHR7</accession>
<dbReference type="Gene3D" id="3.50.50.60">
    <property type="entry name" value="FAD/NAD(P)-binding domain"/>
    <property type="match status" value="1"/>
</dbReference>
<organism evidence="2 3">
    <name type="scientific">Lysobacter korlensis</name>
    <dbReference type="NCBI Taxonomy" id="553636"/>
    <lineage>
        <taxon>Bacteria</taxon>
        <taxon>Pseudomonadati</taxon>
        <taxon>Pseudomonadota</taxon>
        <taxon>Gammaproteobacteria</taxon>
        <taxon>Lysobacterales</taxon>
        <taxon>Lysobacteraceae</taxon>
        <taxon>Lysobacter</taxon>
    </lineage>
</organism>
<dbReference type="PANTHER" id="PTHR43747:SF1">
    <property type="entry name" value="SLR1998 PROTEIN"/>
    <property type="match status" value="1"/>
</dbReference>